<protein>
    <submittedName>
        <fullName evidence="3">Uncharacterized protein</fullName>
    </submittedName>
</protein>
<keyword evidence="2" id="KW-1185">Reference proteome</keyword>
<reference evidence="2" key="1">
    <citation type="submission" date="2022-06" db="EMBL/GenBank/DDBJ databases">
        <authorList>
            <person name="Berger JAMES D."/>
            <person name="Berger JAMES D."/>
        </authorList>
    </citation>
    <scope>NUCLEOTIDE SEQUENCE [LARGE SCALE GENOMIC DNA]</scope>
</reference>
<proteinExistence type="predicted"/>
<keyword evidence="1" id="KW-1133">Transmembrane helix</keyword>
<evidence type="ECO:0000313" key="2">
    <source>
        <dbReference type="Proteomes" id="UP000050795"/>
    </source>
</evidence>
<dbReference type="WBParaSite" id="TREG1_132430.1">
    <property type="protein sequence ID" value="TREG1_132430.1"/>
    <property type="gene ID" value="TREG1_132430"/>
</dbReference>
<keyword evidence="1" id="KW-0472">Membrane</keyword>
<evidence type="ECO:0000256" key="1">
    <source>
        <dbReference type="SAM" id="Phobius"/>
    </source>
</evidence>
<keyword evidence="1" id="KW-0812">Transmembrane</keyword>
<feature type="transmembrane region" description="Helical" evidence="1">
    <location>
        <begin position="12"/>
        <end position="33"/>
    </location>
</feature>
<reference evidence="3" key="2">
    <citation type="submission" date="2023-11" db="UniProtKB">
        <authorList>
            <consortium name="WormBaseParasite"/>
        </authorList>
    </citation>
    <scope>IDENTIFICATION</scope>
</reference>
<sequence>MVRINLLFSKILHIHYILMLQFANFCSFINLYGSYGVCQVCYRSGFCLSYNSSSLLYSIRRTLNSALPSVDHLCIQSYSLSPSSSLQSVCRCP</sequence>
<name>A0AA85J6N8_TRIRE</name>
<accession>A0AA85J6N8</accession>
<evidence type="ECO:0000313" key="3">
    <source>
        <dbReference type="WBParaSite" id="TREG1_132430.1"/>
    </source>
</evidence>
<dbReference type="AlphaFoldDB" id="A0AA85J6N8"/>
<dbReference type="Proteomes" id="UP000050795">
    <property type="component" value="Unassembled WGS sequence"/>
</dbReference>
<organism evidence="2 3">
    <name type="scientific">Trichobilharzia regenti</name>
    <name type="common">Nasal bird schistosome</name>
    <dbReference type="NCBI Taxonomy" id="157069"/>
    <lineage>
        <taxon>Eukaryota</taxon>
        <taxon>Metazoa</taxon>
        <taxon>Spiralia</taxon>
        <taxon>Lophotrochozoa</taxon>
        <taxon>Platyhelminthes</taxon>
        <taxon>Trematoda</taxon>
        <taxon>Digenea</taxon>
        <taxon>Strigeidida</taxon>
        <taxon>Schistosomatoidea</taxon>
        <taxon>Schistosomatidae</taxon>
        <taxon>Trichobilharzia</taxon>
    </lineage>
</organism>